<keyword evidence="1" id="KW-1133">Transmembrane helix</keyword>
<dbReference type="EMBL" id="MU863899">
    <property type="protein sequence ID" value="KAK4202215.1"/>
    <property type="molecule type" value="Genomic_DNA"/>
</dbReference>
<feature type="non-terminal residue" evidence="2">
    <location>
        <position position="76"/>
    </location>
</feature>
<name>A0AAN6XKR6_9PEZI</name>
<comment type="caution">
    <text evidence="2">The sequence shown here is derived from an EMBL/GenBank/DDBJ whole genome shotgun (WGS) entry which is preliminary data.</text>
</comment>
<evidence type="ECO:0000256" key="1">
    <source>
        <dbReference type="SAM" id="Phobius"/>
    </source>
</evidence>
<dbReference type="Proteomes" id="UP001303160">
    <property type="component" value="Unassembled WGS sequence"/>
</dbReference>
<organism evidence="2 3">
    <name type="scientific">Triangularia verruculosa</name>
    <dbReference type="NCBI Taxonomy" id="2587418"/>
    <lineage>
        <taxon>Eukaryota</taxon>
        <taxon>Fungi</taxon>
        <taxon>Dikarya</taxon>
        <taxon>Ascomycota</taxon>
        <taxon>Pezizomycotina</taxon>
        <taxon>Sordariomycetes</taxon>
        <taxon>Sordariomycetidae</taxon>
        <taxon>Sordariales</taxon>
        <taxon>Podosporaceae</taxon>
        <taxon>Triangularia</taxon>
    </lineage>
</organism>
<keyword evidence="1" id="KW-0812">Transmembrane</keyword>
<reference evidence="2" key="2">
    <citation type="submission" date="2023-05" db="EMBL/GenBank/DDBJ databases">
        <authorList>
            <consortium name="Lawrence Berkeley National Laboratory"/>
            <person name="Steindorff A."/>
            <person name="Hensen N."/>
            <person name="Bonometti L."/>
            <person name="Westerberg I."/>
            <person name="Brannstrom I.O."/>
            <person name="Guillou S."/>
            <person name="Cros-Aarteil S."/>
            <person name="Calhoun S."/>
            <person name="Haridas S."/>
            <person name="Kuo A."/>
            <person name="Mondo S."/>
            <person name="Pangilinan J."/>
            <person name="Riley R."/>
            <person name="Labutti K."/>
            <person name="Andreopoulos B."/>
            <person name="Lipzen A."/>
            <person name="Chen C."/>
            <person name="Yanf M."/>
            <person name="Daum C."/>
            <person name="Ng V."/>
            <person name="Clum A."/>
            <person name="Ohm R."/>
            <person name="Martin F."/>
            <person name="Silar P."/>
            <person name="Natvig D."/>
            <person name="Lalanne C."/>
            <person name="Gautier V."/>
            <person name="Ament-Velasquez S.L."/>
            <person name="Kruys A."/>
            <person name="Hutchinson M.I."/>
            <person name="Powell A.J."/>
            <person name="Barry K."/>
            <person name="Miller A.N."/>
            <person name="Grigoriev I.V."/>
            <person name="Debuchy R."/>
            <person name="Gladieux P."/>
            <person name="Thoren M.H."/>
            <person name="Johannesson H."/>
        </authorList>
    </citation>
    <scope>NUCLEOTIDE SEQUENCE</scope>
    <source>
        <strain evidence="2">CBS 315.58</strain>
    </source>
</reference>
<feature type="transmembrane region" description="Helical" evidence="1">
    <location>
        <begin position="7"/>
        <end position="26"/>
    </location>
</feature>
<dbReference type="AlphaFoldDB" id="A0AAN6XKR6"/>
<evidence type="ECO:0000313" key="2">
    <source>
        <dbReference type="EMBL" id="KAK4202215.1"/>
    </source>
</evidence>
<reference evidence="2" key="1">
    <citation type="journal article" date="2023" name="Mol. Phylogenet. Evol.">
        <title>Genome-scale phylogeny and comparative genomics of the fungal order Sordariales.</title>
        <authorList>
            <person name="Hensen N."/>
            <person name="Bonometti L."/>
            <person name="Westerberg I."/>
            <person name="Brannstrom I.O."/>
            <person name="Guillou S."/>
            <person name="Cros-Aarteil S."/>
            <person name="Calhoun S."/>
            <person name="Haridas S."/>
            <person name="Kuo A."/>
            <person name="Mondo S."/>
            <person name="Pangilinan J."/>
            <person name="Riley R."/>
            <person name="LaButti K."/>
            <person name="Andreopoulos B."/>
            <person name="Lipzen A."/>
            <person name="Chen C."/>
            <person name="Yan M."/>
            <person name="Daum C."/>
            <person name="Ng V."/>
            <person name="Clum A."/>
            <person name="Steindorff A."/>
            <person name="Ohm R.A."/>
            <person name="Martin F."/>
            <person name="Silar P."/>
            <person name="Natvig D.O."/>
            <person name="Lalanne C."/>
            <person name="Gautier V."/>
            <person name="Ament-Velasquez S.L."/>
            <person name="Kruys A."/>
            <person name="Hutchinson M.I."/>
            <person name="Powell A.J."/>
            <person name="Barry K."/>
            <person name="Miller A.N."/>
            <person name="Grigoriev I.V."/>
            <person name="Debuchy R."/>
            <person name="Gladieux P."/>
            <person name="Hiltunen Thoren M."/>
            <person name="Johannesson H."/>
        </authorList>
    </citation>
    <scope>NUCLEOTIDE SEQUENCE</scope>
    <source>
        <strain evidence="2">CBS 315.58</strain>
    </source>
</reference>
<evidence type="ECO:0000313" key="3">
    <source>
        <dbReference type="Proteomes" id="UP001303160"/>
    </source>
</evidence>
<keyword evidence="1" id="KW-0472">Membrane</keyword>
<gene>
    <name evidence="2" type="ORF">QBC40DRAFT_276755</name>
</gene>
<proteinExistence type="predicted"/>
<protein>
    <submittedName>
        <fullName evidence="2">Uncharacterized protein</fullName>
    </submittedName>
</protein>
<sequence length="76" mass="8700">MFERAKCFFLVFVVGFFLFWGVGYGITKALILRAEYPWEERCKYLACGLICGVYVMDGWGLTWNGAMRDCSDAAVH</sequence>
<keyword evidence="3" id="KW-1185">Reference proteome</keyword>
<accession>A0AAN6XKR6</accession>